<name>A0A507D2V9_9FUNG</name>
<accession>A0A507D2V9</accession>
<protein>
    <recommendedName>
        <fullName evidence="2">Hemerythrin-like domain-containing protein</fullName>
    </recommendedName>
</protein>
<dbReference type="Proteomes" id="UP000320475">
    <property type="component" value="Unassembled WGS sequence"/>
</dbReference>
<evidence type="ECO:0000256" key="1">
    <source>
        <dbReference type="SAM" id="MobiDB-lite"/>
    </source>
</evidence>
<gene>
    <name evidence="3" type="ORF">SeLEV6574_g03647</name>
</gene>
<dbReference type="PANTHER" id="PTHR35585:SF1">
    <property type="entry name" value="HHE DOMAIN PROTEIN (AFU_ORTHOLOGUE AFUA_4G00730)"/>
    <property type="match status" value="1"/>
</dbReference>
<dbReference type="EMBL" id="QEAM01000128">
    <property type="protein sequence ID" value="TPX45803.1"/>
    <property type="molecule type" value="Genomic_DNA"/>
</dbReference>
<dbReference type="InterPro" id="IPR012312">
    <property type="entry name" value="Hemerythrin-like"/>
</dbReference>
<evidence type="ECO:0000259" key="2">
    <source>
        <dbReference type="Pfam" id="PF01814"/>
    </source>
</evidence>
<dbReference type="AlphaFoldDB" id="A0A507D2V9"/>
<proteinExistence type="predicted"/>
<comment type="caution">
    <text evidence="3">The sequence shown here is derived from an EMBL/GenBank/DDBJ whole genome shotgun (WGS) entry which is preliminary data.</text>
</comment>
<dbReference type="OrthoDB" id="9983919at2759"/>
<dbReference type="Gene3D" id="1.20.120.520">
    <property type="entry name" value="nmb1532 protein domain like"/>
    <property type="match status" value="1"/>
</dbReference>
<dbReference type="PANTHER" id="PTHR35585">
    <property type="entry name" value="HHE DOMAIN PROTEIN (AFU_ORTHOLOGUE AFUA_4G00730)"/>
    <property type="match status" value="1"/>
</dbReference>
<evidence type="ECO:0000313" key="3">
    <source>
        <dbReference type="EMBL" id="TPX45803.1"/>
    </source>
</evidence>
<reference evidence="3 4" key="1">
    <citation type="journal article" date="2019" name="Sci. Rep.">
        <title>Comparative genomics of chytrid fungi reveal insights into the obligate biotrophic and pathogenic lifestyle of Synchytrium endobioticum.</title>
        <authorList>
            <person name="van de Vossenberg B.T.L.H."/>
            <person name="Warris S."/>
            <person name="Nguyen H.D.T."/>
            <person name="van Gent-Pelzer M.P.E."/>
            <person name="Joly D.L."/>
            <person name="van de Geest H.C."/>
            <person name="Bonants P.J.M."/>
            <person name="Smith D.S."/>
            <person name="Levesque C.A."/>
            <person name="van der Lee T.A.J."/>
        </authorList>
    </citation>
    <scope>NUCLEOTIDE SEQUENCE [LARGE SCALE GENOMIC DNA]</scope>
    <source>
        <strain evidence="3 4">LEV6574</strain>
    </source>
</reference>
<evidence type="ECO:0000313" key="4">
    <source>
        <dbReference type="Proteomes" id="UP000320475"/>
    </source>
</evidence>
<dbReference type="Pfam" id="PF01814">
    <property type="entry name" value="Hemerythrin"/>
    <property type="match status" value="1"/>
</dbReference>
<organism evidence="3 4">
    <name type="scientific">Synchytrium endobioticum</name>
    <dbReference type="NCBI Taxonomy" id="286115"/>
    <lineage>
        <taxon>Eukaryota</taxon>
        <taxon>Fungi</taxon>
        <taxon>Fungi incertae sedis</taxon>
        <taxon>Chytridiomycota</taxon>
        <taxon>Chytridiomycota incertae sedis</taxon>
        <taxon>Chytridiomycetes</taxon>
        <taxon>Synchytriales</taxon>
        <taxon>Synchytriaceae</taxon>
        <taxon>Synchytrium</taxon>
    </lineage>
</organism>
<feature type="domain" description="Hemerythrin-like" evidence="2">
    <location>
        <begin position="73"/>
        <end position="191"/>
    </location>
</feature>
<sequence>MSSQISTHYLKSQTLFDTINTLTAKQLKSSIQHAHRSPKMSTIRSISVQPDWTETEASKNPSQMTMAMHSTFDQIIKHDHAQIVKYMTKYFEIPKVDVENRKRHVNSIIRGLAIHSVSEEMSVYPAVEKHLPNGKDEANRLRAEHLELKKDLQRVDFMPINDANLEPLLRKIFTEFEHHAKLEENEDFPKLRKAMSSEEAMKLGREYEDAKGASPTHPHPSAPDHGGIMEKAAGMASVPLDKLIDAQREFVKED</sequence>
<feature type="region of interest" description="Disordered" evidence="1">
    <location>
        <begin position="208"/>
        <end position="234"/>
    </location>
</feature>
<dbReference type="VEuPathDB" id="FungiDB:SeMB42_g04592"/>